<feature type="region of interest" description="Disordered" evidence="1">
    <location>
        <begin position="250"/>
        <end position="272"/>
    </location>
</feature>
<comment type="caution">
    <text evidence="2">The sequence shown here is derived from an EMBL/GenBank/DDBJ whole genome shotgun (WGS) entry which is preliminary data.</text>
</comment>
<organism evidence="2 3">
    <name type="scientific">Cichlidogyrus casuarinus</name>
    <dbReference type="NCBI Taxonomy" id="1844966"/>
    <lineage>
        <taxon>Eukaryota</taxon>
        <taxon>Metazoa</taxon>
        <taxon>Spiralia</taxon>
        <taxon>Lophotrochozoa</taxon>
        <taxon>Platyhelminthes</taxon>
        <taxon>Monogenea</taxon>
        <taxon>Monopisthocotylea</taxon>
        <taxon>Dactylogyridea</taxon>
        <taxon>Ancyrocephalidae</taxon>
        <taxon>Cichlidogyrus</taxon>
    </lineage>
</organism>
<accession>A0ABD2PTE9</accession>
<feature type="compositionally biased region" description="Low complexity" evidence="1">
    <location>
        <begin position="250"/>
        <end position="261"/>
    </location>
</feature>
<feature type="compositionally biased region" description="Polar residues" evidence="1">
    <location>
        <begin position="262"/>
        <end position="272"/>
    </location>
</feature>
<dbReference type="EMBL" id="JBJKFK010003294">
    <property type="protein sequence ID" value="KAL3310047.1"/>
    <property type="molecule type" value="Genomic_DNA"/>
</dbReference>
<dbReference type="AlphaFoldDB" id="A0ABD2PTE9"/>
<feature type="non-terminal residue" evidence="2">
    <location>
        <position position="1"/>
    </location>
</feature>
<protein>
    <submittedName>
        <fullName evidence="2">Uncharacterized protein</fullName>
    </submittedName>
</protein>
<proteinExistence type="predicted"/>
<dbReference type="Proteomes" id="UP001626550">
    <property type="component" value="Unassembled WGS sequence"/>
</dbReference>
<name>A0ABD2PTE9_9PLAT</name>
<sequence length="304" mass="31508">EELKVYALEGDDYPVSHSKAPNVELPTPMALSRGISSHGSTMALLDTEIANLGSLQSSPVSEYSTEPVPTLSLDEISTHGTASRAESVHFAHQPKALLDERLAFADEGTPLESAQISPPVETAEYVKSFAMEGTPLDAQSVEEEDTTSETGSSVVSFRECKNASVTSSEGASERQVLSGLIQSAMKIGKASSLCSDCSSDALDPLLKECINLGAQPSSSEAFLGPGSGQLEAVAPAGTVQKPLSSATSCISSTTPITSPPAQTNSLPASNAGSPTLANGLSSLHQVTLPKSLELSNWFLNASVK</sequence>
<reference evidence="2 3" key="1">
    <citation type="submission" date="2024-11" db="EMBL/GenBank/DDBJ databases">
        <title>Adaptive evolution of stress response genes in parasites aligns with host niche diversity.</title>
        <authorList>
            <person name="Hahn C."/>
            <person name="Resl P."/>
        </authorList>
    </citation>
    <scope>NUCLEOTIDE SEQUENCE [LARGE SCALE GENOMIC DNA]</scope>
    <source>
        <strain evidence="2">EGGRZ-B1_66</strain>
        <tissue evidence="2">Body</tissue>
    </source>
</reference>
<keyword evidence="3" id="KW-1185">Reference proteome</keyword>
<evidence type="ECO:0000313" key="3">
    <source>
        <dbReference type="Proteomes" id="UP001626550"/>
    </source>
</evidence>
<evidence type="ECO:0000256" key="1">
    <source>
        <dbReference type="SAM" id="MobiDB-lite"/>
    </source>
</evidence>
<evidence type="ECO:0000313" key="2">
    <source>
        <dbReference type="EMBL" id="KAL3310047.1"/>
    </source>
</evidence>
<gene>
    <name evidence="2" type="ORF">Ciccas_011395</name>
</gene>